<keyword evidence="4" id="KW-1185">Reference proteome</keyword>
<dbReference type="InterPro" id="IPR004143">
    <property type="entry name" value="BPL_LPL_catalytic"/>
</dbReference>
<evidence type="ECO:0000256" key="1">
    <source>
        <dbReference type="SAM" id="MobiDB-lite"/>
    </source>
</evidence>
<dbReference type="InterPro" id="IPR045864">
    <property type="entry name" value="aa-tRNA-synth_II/BPL/LPL"/>
</dbReference>
<accession>A0ABD5SEW9</accession>
<proteinExistence type="predicted"/>
<evidence type="ECO:0000313" key="3">
    <source>
        <dbReference type="EMBL" id="MFC6754947.1"/>
    </source>
</evidence>
<dbReference type="EMBL" id="JBHSWW010000443">
    <property type="protein sequence ID" value="MFC6754947.1"/>
    <property type="molecule type" value="Genomic_DNA"/>
</dbReference>
<comment type="caution">
    <text evidence="3">The sequence shown here is derived from an EMBL/GenBank/DDBJ whole genome shotgun (WGS) entry which is preliminary data.</text>
</comment>
<dbReference type="RefSeq" id="WP_379783775.1">
    <property type="nucleotide sequence ID" value="NZ_JBHSWW010000443.1"/>
</dbReference>
<dbReference type="Proteomes" id="UP001596442">
    <property type="component" value="Unassembled WGS sequence"/>
</dbReference>
<gene>
    <name evidence="3" type="ORF">ACFQEU_15995</name>
</gene>
<dbReference type="SUPFAM" id="SSF55681">
    <property type="entry name" value="Class II aaRS and biotin synthetases"/>
    <property type="match status" value="1"/>
</dbReference>
<reference evidence="3 4" key="1">
    <citation type="journal article" date="2019" name="Int. J. Syst. Evol. Microbiol.">
        <title>The Global Catalogue of Microorganisms (GCM) 10K type strain sequencing project: providing services to taxonomists for standard genome sequencing and annotation.</title>
        <authorList>
            <consortium name="The Broad Institute Genomics Platform"/>
            <consortium name="The Broad Institute Genome Sequencing Center for Infectious Disease"/>
            <person name="Wu L."/>
            <person name="Ma J."/>
        </authorList>
    </citation>
    <scope>NUCLEOTIDE SEQUENCE [LARGE SCALE GENOMIC DNA]</scope>
    <source>
        <strain evidence="3 4">CGMCC 1.3239</strain>
    </source>
</reference>
<sequence length="195" mass="19542">VGGRAVGYTGWTLAFAVALPPDSDAAAGGIEGRYDRVSGTVASALETLGASVIDGEPAASFCPGAHSLRVAGSGGKVAGVAQRVRSDAVLVAGCLVVTREEAAALGSVLGPVYDALEVPFDPASVGCIEDAGGPPDHRSVARAVESGLVAMVRGDREPCGLRTAGGEPSDEPNHEPGDGRVDPSIETVRVGSEPW</sequence>
<feature type="region of interest" description="Disordered" evidence="1">
    <location>
        <begin position="155"/>
        <end position="195"/>
    </location>
</feature>
<protein>
    <recommendedName>
        <fullName evidence="2">BPL/LPL catalytic domain-containing protein</fullName>
    </recommendedName>
</protein>
<feature type="compositionally biased region" description="Basic and acidic residues" evidence="1">
    <location>
        <begin position="171"/>
        <end position="183"/>
    </location>
</feature>
<organism evidence="3 4">
    <name type="scientific">Halorubrum tibetense</name>
    <dbReference type="NCBI Taxonomy" id="175631"/>
    <lineage>
        <taxon>Archaea</taxon>
        <taxon>Methanobacteriati</taxon>
        <taxon>Methanobacteriota</taxon>
        <taxon>Stenosarchaea group</taxon>
        <taxon>Halobacteria</taxon>
        <taxon>Halobacteriales</taxon>
        <taxon>Haloferacaceae</taxon>
        <taxon>Halorubrum</taxon>
    </lineage>
</organism>
<evidence type="ECO:0000313" key="4">
    <source>
        <dbReference type="Proteomes" id="UP001596442"/>
    </source>
</evidence>
<evidence type="ECO:0000259" key="2">
    <source>
        <dbReference type="PROSITE" id="PS51733"/>
    </source>
</evidence>
<feature type="domain" description="BPL/LPL catalytic" evidence="2">
    <location>
        <begin position="1"/>
        <end position="156"/>
    </location>
</feature>
<dbReference type="AlphaFoldDB" id="A0ABD5SEW9"/>
<dbReference type="PROSITE" id="PS51733">
    <property type="entry name" value="BPL_LPL_CATALYTIC"/>
    <property type="match status" value="1"/>
</dbReference>
<feature type="non-terminal residue" evidence="3">
    <location>
        <position position="1"/>
    </location>
</feature>
<dbReference type="Gene3D" id="3.30.930.10">
    <property type="entry name" value="Bira Bifunctional Protein, Domain 2"/>
    <property type="match status" value="1"/>
</dbReference>
<name>A0ABD5SEW9_9EURY</name>